<dbReference type="Proteomes" id="UP000516407">
    <property type="component" value="Segment"/>
</dbReference>
<gene>
    <name evidence="1" type="primary">15</name>
    <name evidence="1" type="ORF">SEA_BUMBLE_15</name>
</gene>
<evidence type="ECO:0000313" key="2">
    <source>
        <dbReference type="Proteomes" id="UP000516407"/>
    </source>
</evidence>
<accession>A0A7G3VAA1</accession>
<evidence type="ECO:0000313" key="1">
    <source>
        <dbReference type="EMBL" id="QKY79781.1"/>
    </source>
</evidence>
<sequence>MKATKQNFITTAEGIPGNWAKWSGGAGSADTSLDYDGGDPVPDILAGPATFDDIEISRTYDPIVDAGWIRDLRRKIGRSRHTLTKFSVDMNWIAVGDPDTYPNCVLKGIQEPETDASSGDASELVLKFATTGPA</sequence>
<dbReference type="EMBL" id="MT498055">
    <property type="protein sequence ID" value="QKY79781.1"/>
    <property type="molecule type" value="Genomic_DNA"/>
</dbReference>
<name>A0A7G3VAA1_9CAUD</name>
<organism evidence="1 2">
    <name type="scientific">Arthrobacter phage Bumble</name>
    <dbReference type="NCBI Taxonomy" id="2743904"/>
    <lineage>
        <taxon>Viruses</taxon>
        <taxon>Duplodnaviria</taxon>
        <taxon>Heunggongvirae</taxon>
        <taxon>Uroviricota</taxon>
        <taxon>Caudoviricetes</taxon>
        <taxon>Berryhillviridae</taxon>
        <taxon>Altadenavirus</taxon>
        <taxon>Altadenavirus bumble</taxon>
    </lineage>
</organism>
<reference evidence="1 2" key="1">
    <citation type="submission" date="2020-05" db="EMBL/GenBank/DDBJ databases">
        <authorList>
            <person name="Bohanan V.A."/>
            <person name="Brazelton B.R."/>
            <person name="Coffey L.M."/>
            <person name="Donovan A.R."/>
            <person name="Gales A.C."/>
            <person name="Glasscock A.J."/>
            <person name="Grill M."/>
            <person name="Harper M.C."/>
            <person name="Hollowell C.E."/>
            <person name="Liu T.Y."/>
            <person name="Mansour C."/>
            <person name="McDowell A.D."/>
            <person name="Miller T.E."/>
            <person name="Nash A.G."/>
            <person name="Seo J."/>
            <person name="Sherman Z.A."/>
            <person name="Albert R.M."/>
            <person name="Ayala A."/>
            <person name="Monti D.L."/>
            <person name="Garlena R.A."/>
            <person name="Russell D.A."/>
            <person name="Pope W.H."/>
            <person name="Jacobs-Sera D."/>
            <person name="Hatfull G.F."/>
        </authorList>
    </citation>
    <scope>NUCLEOTIDE SEQUENCE [LARGE SCALE GENOMIC DNA]</scope>
</reference>
<keyword evidence="2" id="KW-1185">Reference proteome</keyword>
<proteinExistence type="predicted"/>
<protein>
    <submittedName>
        <fullName evidence="1">Tail tube protein</fullName>
    </submittedName>
</protein>